<evidence type="ECO:0000259" key="2">
    <source>
        <dbReference type="PROSITE" id="PS50181"/>
    </source>
</evidence>
<sequence length="370" mass="42205">MVKTRTQNGVAIKPPTSKASEDEEYEMNNDFESKSSDEETNKKKRKSRKTNATSKAKRQKAEPSSKSKAPNKGAAAKGGRRRKTLSLLPTMPLDVLFEIFRHLSPKDLINLSRTSTAFEKTMSDPRTSTVWIAARRVLDAPDPAKGFTEVQWGELLFDNSCERCGAKNNQDVDWNILKRTCSSCKRSHLLGAKDQDFNKTFFGYPSEIFDCLPNTNIRPWTKETYDPDHEIRKLYWIPDVHEMAKEWNTRRAAAKTSPEASEAFDTWREERKAIVQAHSAMVTTYKEWHESYLEEKEYEKYEGKMKRLKAAKLRLLNEGHSQVDIDNSIFSWSDGIRTGTPNISNSGASSSFELDLKLIIPFGSLDQDSS</sequence>
<dbReference type="OrthoDB" id="2322499at2759"/>
<feature type="non-terminal residue" evidence="3">
    <location>
        <position position="370"/>
    </location>
</feature>
<keyword evidence="4" id="KW-1185">Reference proteome</keyword>
<feature type="region of interest" description="Disordered" evidence="1">
    <location>
        <begin position="1"/>
        <end position="83"/>
    </location>
</feature>
<dbReference type="Pfam" id="PF00646">
    <property type="entry name" value="F-box"/>
    <property type="match status" value="1"/>
</dbReference>
<dbReference type="InterPro" id="IPR036047">
    <property type="entry name" value="F-box-like_dom_sf"/>
</dbReference>
<dbReference type="Proteomes" id="UP001140091">
    <property type="component" value="Unassembled WGS sequence"/>
</dbReference>
<reference evidence="3" key="1">
    <citation type="submission" date="2022-06" db="EMBL/GenBank/DDBJ databases">
        <title>Genome Sequence of Candolleomyces eurysporus.</title>
        <authorList>
            <person name="Buettner E."/>
        </authorList>
    </citation>
    <scope>NUCLEOTIDE SEQUENCE</scope>
    <source>
        <strain evidence="3">VTCC 930004</strain>
    </source>
</reference>
<dbReference type="InterPro" id="IPR001810">
    <property type="entry name" value="F-box_dom"/>
</dbReference>
<protein>
    <recommendedName>
        <fullName evidence="2">F-box domain-containing protein</fullName>
    </recommendedName>
</protein>
<dbReference type="SUPFAM" id="SSF81383">
    <property type="entry name" value="F-box domain"/>
    <property type="match status" value="1"/>
</dbReference>
<evidence type="ECO:0000313" key="4">
    <source>
        <dbReference type="Proteomes" id="UP001140091"/>
    </source>
</evidence>
<dbReference type="EMBL" id="JANBPK010001475">
    <property type="protein sequence ID" value="KAJ2922787.1"/>
    <property type="molecule type" value="Genomic_DNA"/>
</dbReference>
<comment type="caution">
    <text evidence="3">The sequence shown here is derived from an EMBL/GenBank/DDBJ whole genome shotgun (WGS) entry which is preliminary data.</text>
</comment>
<feature type="domain" description="F-box" evidence="2">
    <location>
        <begin position="85"/>
        <end position="134"/>
    </location>
</feature>
<evidence type="ECO:0000313" key="3">
    <source>
        <dbReference type="EMBL" id="KAJ2922787.1"/>
    </source>
</evidence>
<accession>A0A9W8IUE1</accession>
<evidence type="ECO:0000256" key="1">
    <source>
        <dbReference type="SAM" id="MobiDB-lite"/>
    </source>
</evidence>
<dbReference type="SMART" id="SM00256">
    <property type="entry name" value="FBOX"/>
    <property type="match status" value="1"/>
</dbReference>
<feature type="compositionally biased region" description="Basic and acidic residues" evidence="1">
    <location>
        <begin position="31"/>
        <end position="41"/>
    </location>
</feature>
<dbReference type="AlphaFoldDB" id="A0A9W8IUE1"/>
<dbReference type="CDD" id="cd09917">
    <property type="entry name" value="F-box_SF"/>
    <property type="match status" value="1"/>
</dbReference>
<gene>
    <name evidence="3" type="ORF">H1R20_g14290</name>
</gene>
<organism evidence="3 4">
    <name type="scientific">Candolleomyces eurysporus</name>
    <dbReference type="NCBI Taxonomy" id="2828524"/>
    <lineage>
        <taxon>Eukaryota</taxon>
        <taxon>Fungi</taxon>
        <taxon>Dikarya</taxon>
        <taxon>Basidiomycota</taxon>
        <taxon>Agaricomycotina</taxon>
        <taxon>Agaricomycetes</taxon>
        <taxon>Agaricomycetidae</taxon>
        <taxon>Agaricales</taxon>
        <taxon>Agaricineae</taxon>
        <taxon>Psathyrellaceae</taxon>
        <taxon>Candolleomyces</taxon>
    </lineage>
</organism>
<dbReference type="PROSITE" id="PS50181">
    <property type="entry name" value="FBOX"/>
    <property type="match status" value="1"/>
</dbReference>
<name>A0A9W8IUE1_9AGAR</name>
<proteinExistence type="predicted"/>